<comment type="cofactor">
    <cofactor evidence="12">
        <name>FAD</name>
        <dbReference type="ChEBI" id="CHEBI:57692"/>
    </cofactor>
    <cofactor evidence="12">
        <name>FMN</name>
        <dbReference type="ChEBI" id="CHEBI:58210"/>
    </cofactor>
</comment>
<dbReference type="PROSITE" id="PS00086">
    <property type="entry name" value="CYTOCHROME_P450"/>
    <property type="match status" value="1"/>
</dbReference>
<dbReference type="Pfam" id="PF00258">
    <property type="entry name" value="Flavodoxin_1"/>
    <property type="match status" value="1"/>
</dbReference>
<dbReference type="GO" id="GO:0016712">
    <property type="term" value="F:oxidoreductase activity, acting on paired donors, with incorporation or reduction of molecular oxygen, reduced flavin or flavoprotein as one donor, and incorporation of one atom of oxygen"/>
    <property type="evidence" value="ECO:0007669"/>
    <property type="project" value="UniProtKB-EC"/>
</dbReference>
<dbReference type="Gene3D" id="2.40.30.10">
    <property type="entry name" value="Translation factors"/>
    <property type="match status" value="1"/>
</dbReference>
<reference evidence="15 16" key="1">
    <citation type="submission" date="2023-07" db="EMBL/GenBank/DDBJ databases">
        <title>Genomic Encyclopedia of Type Strains, Phase IV (KMG-IV): sequencing the most valuable type-strain genomes for metagenomic binning, comparative biology and taxonomic classification.</title>
        <authorList>
            <person name="Goeker M."/>
        </authorList>
    </citation>
    <scope>NUCLEOTIDE SEQUENCE [LARGE SCALE GENOMIC DNA]</scope>
    <source>
        <strain evidence="15 16">DSM 2457</strain>
    </source>
</reference>
<comment type="similarity">
    <text evidence="1 12">In the N-terminal section; belongs to the cytochrome P450 family.</text>
</comment>
<evidence type="ECO:0000259" key="14">
    <source>
        <dbReference type="PROSITE" id="PS51384"/>
    </source>
</evidence>
<evidence type="ECO:0000256" key="10">
    <source>
        <dbReference type="ARBA" id="ARBA00023004"/>
    </source>
</evidence>
<dbReference type="InterPro" id="IPR017927">
    <property type="entry name" value="FAD-bd_FR_type"/>
</dbReference>
<keyword evidence="10 12" id="KW-0408">Iron</keyword>
<keyword evidence="7 12" id="KW-0274">FAD</keyword>
<dbReference type="InterPro" id="IPR017972">
    <property type="entry name" value="Cyt_P450_CS"/>
</dbReference>
<evidence type="ECO:0000256" key="1">
    <source>
        <dbReference type="ARBA" id="ARBA00010018"/>
    </source>
</evidence>
<evidence type="ECO:0000256" key="11">
    <source>
        <dbReference type="ARBA" id="ARBA00023033"/>
    </source>
</evidence>
<dbReference type="InterPro" id="IPR039261">
    <property type="entry name" value="FNR_nucleotide-bd"/>
</dbReference>
<dbReference type="InterPro" id="IPR036396">
    <property type="entry name" value="Cyt_P450_sf"/>
</dbReference>
<dbReference type="Pfam" id="PF00175">
    <property type="entry name" value="NAD_binding_1"/>
    <property type="match status" value="1"/>
</dbReference>
<dbReference type="SUPFAM" id="SSF63380">
    <property type="entry name" value="Riboflavin synthase domain-like"/>
    <property type="match status" value="1"/>
</dbReference>
<evidence type="ECO:0000256" key="9">
    <source>
        <dbReference type="ARBA" id="ARBA00023002"/>
    </source>
</evidence>
<dbReference type="Gene3D" id="3.40.50.360">
    <property type="match status" value="1"/>
</dbReference>
<keyword evidence="16" id="KW-1185">Reference proteome</keyword>
<organism evidence="15 16">
    <name type="scientific">Ancylobacter polymorphus</name>
    <dbReference type="NCBI Taxonomy" id="223390"/>
    <lineage>
        <taxon>Bacteria</taxon>
        <taxon>Pseudomonadati</taxon>
        <taxon>Pseudomonadota</taxon>
        <taxon>Alphaproteobacteria</taxon>
        <taxon>Hyphomicrobiales</taxon>
        <taxon>Xanthobacteraceae</taxon>
        <taxon>Ancylobacter</taxon>
    </lineage>
</organism>
<feature type="domain" description="Flavodoxin-like" evidence="13">
    <location>
        <begin position="590"/>
        <end position="730"/>
    </location>
</feature>
<dbReference type="PIRSF" id="PIRSF000209">
    <property type="entry name" value="Bifunctional_P450_P450R"/>
    <property type="match status" value="1"/>
</dbReference>
<comment type="catalytic activity">
    <reaction evidence="12">
        <text>2 oxidized [cytochrome P450] + NADPH = 2 reduced [cytochrome P450] + NADP(+) + H(+)</text>
        <dbReference type="Rhea" id="RHEA:24040"/>
        <dbReference type="Rhea" id="RHEA-COMP:14627"/>
        <dbReference type="Rhea" id="RHEA-COMP:14628"/>
        <dbReference type="ChEBI" id="CHEBI:15378"/>
        <dbReference type="ChEBI" id="CHEBI:55376"/>
        <dbReference type="ChEBI" id="CHEBI:57783"/>
        <dbReference type="ChEBI" id="CHEBI:58349"/>
        <dbReference type="ChEBI" id="CHEBI:60344"/>
        <dbReference type="EC" id="1.6.2.4"/>
    </reaction>
</comment>
<dbReference type="Gene3D" id="1.20.990.10">
    <property type="entry name" value="NADPH-cytochrome p450 Reductase, Chain A, domain 3"/>
    <property type="match status" value="1"/>
</dbReference>
<keyword evidence="6 12" id="KW-0479">Metal-binding</keyword>
<feature type="domain" description="FAD-binding FR-type" evidence="14">
    <location>
        <begin position="776"/>
        <end position="1008"/>
    </location>
</feature>
<dbReference type="EC" id="1.14.14.1" evidence="12"/>
<dbReference type="InterPro" id="IPR003097">
    <property type="entry name" value="CysJ-like_FAD-binding"/>
</dbReference>
<evidence type="ECO:0000313" key="15">
    <source>
        <dbReference type="EMBL" id="MDQ0301208.1"/>
    </source>
</evidence>
<dbReference type="SUPFAM" id="SSF48264">
    <property type="entry name" value="Cytochrome P450"/>
    <property type="match status" value="1"/>
</dbReference>
<evidence type="ECO:0000313" key="16">
    <source>
        <dbReference type="Proteomes" id="UP001224682"/>
    </source>
</evidence>
<keyword evidence="9 12" id="KW-0560">Oxidoreductase</keyword>
<dbReference type="PANTHER" id="PTHR19384:SF17">
    <property type="entry name" value="NADPH--CYTOCHROME P450 REDUCTASE"/>
    <property type="match status" value="1"/>
</dbReference>
<dbReference type="InterPro" id="IPR023206">
    <property type="entry name" value="Bifunctional_P450_P450_red"/>
</dbReference>
<dbReference type="SUPFAM" id="SSF52343">
    <property type="entry name" value="Ferredoxin reductase-like, C-terminal NADP-linked domain"/>
    <property type="match status" value="1"/>
</dbReference>
<evidence type="ECO:0000256" key="3">
    <source>
        <dbReference type="ARBA" id="ARBA00022617"/>
    </source>
</evidence>
<dbReference type="Gene3D" id="1.10.630.10">
    <property type="entry name" value="Cytochrome P450"/>
    <property type="match status" value="1"/>
</dbReference>
<dbReference type="RefSeq" id="WP_307017389.1">
    <property type="nucleotide sequence ID" value="NZ_JAUSUI010000001.1"/>
</dbReference>
<keyword evidence="2 12" id="KW-0813">Transport</keyword>
<keyword evidence="11 12" id="KW-0503">Monooxygenase</keyword>
<accession>A0ABU0B7A0</accession>
<dbReference type="GO" id="GO:0003958">
    <property type="term" value="F:NADPH-hemoprotein reductase activity"/>
    <property type="evidence" value="ECO:0007669"/>
    <property type="project" value="UniProtKB-EC"/>
</dbReference>
<dbReference type="Pfam" id="PF00067">
    <property type="entry name" value="p450"/>
    <property type="match status" value="1"/>
</dbReference>
<dbReference type="InterPro" id="IPR017938">
    <property type="entry name" value="Riboflavin_synthase-like_b-brl"/>
</dbReference>
<name>A0ABU0B7A0_9HYPH</name>
<dbReference type="InterPro" id="IPR029039">
    <property type="entry name" value="Flavoprotein-like_sf"/>
</dbReference>
<dbReference type="CDD" id="cd11068">
    <property type="entry name" value="CYP120A1"/>
    <property type="match status" value="1"/>
</dbReference>
<protein>
    <recommendedName>
        <fullName evidence="12">Bifunctional cytochrome P450/NADPH--P450 reductase</fullName>
    </recommendedName>
    <domain>
        <recommendedName>
            <fullName evidence="12">Cytochrome P450</fullName>
            <ecNumber evidence="12">1.14.14.1</ecNumber>
        </recommendedName>
    </domain>
    <domain>
        <recommendedName>
            <fullName evidence="12">NADPH--cytochrome P450 reductase</fullName>
            <ecNumber evidence="12">1.6.2.4</ecNumber>
        </recommendedName>
    </domain>
</protein>
<dbReference type="InterPro" id="IPR008254">
    <property type="entry name" value="Flavodoxin/NO_synth"/>
</dbReference>
<dbReference type="Gene3D" id="3.40.50.80">
    <property type="entry name" value="Nucleotide-binding domain of ferredoxin-NADP reductase (FNR) module"/>
    <property type="match status" value="1"/>
</dbReference>
<dbReference type="EMBL" id="JAUSUI010000001">
    <property type="protein sequence ID" value="MDQ0301208.1"/>
    <property type="molecule type" value="Genomic_DNA"/>
</dbReference>
<evidence type="ECO:0000256" key="2">
    <source>
        <dbReference type="ARBA" id="ARBA00022448"/>
    </source>
</evidence>
<dbReference type="PRINTS" id="PR00371">
    <property type="entry name" value="FPNCR"/>
</dbReference>
<comment type="catalytic activity">
    <reaction evidence="12">
        <text>an organic molecule + reduced [NADPH--hemoprotein reductase] + O2 = an alcohol + oxidized [NADPH--hemoprotein reductase] + H2O + H(+)</text>
        <dbReference type="Rhea" id="RHEA:17149"/>
        <dbReference type="Rhea" id="RHEA-COMP:11964"/>
        <dbReference type="Rhea" id="RHEA-COMP:11965"/>
        <dbReference type="ChEBI" id="CHEBI:15377"/>
        <dbReference type="ChEBI" id="CHEBI:15378"/>
        <dbReference type="ChEBI" id="CHEBI:15379"/>
        <dbReference type="ChEBI" id="CHEBI:30879"/>
        <dbReference type="ChEBI" id="CHEBI:57618"/>
        <dbReference type="ChEBI" id="CHEBI:58210"/>
        <dbReference type="ChEBI" id="CHEBI:142491"/>
        <dbReference type="EC" id="1.14.14.1"/>
    </reaction>
</comment>
<dbReference type="Pfam" id="PF00667">
    <property type="entry name" value="FAD_binding_1"/>
    <property type="match status" value="1"/>
</dbReference>
<keyword evidence="8 12" id="KW-0521">NADP</keyword>
<dbReference type="Proteomes" id="UP001224682">
    <property type="component" value="Unassembled WGS sequence"/>
</dbReference>
<dbReference type="EC" id="1.6.2.4" evidence="12"/>
<keyword evidence="4 12" id="KW-0285">Flavoprotein</keyword>
<evidence type="ECO:0000256" key="6">
    <source>
        <dbReference type="ARBA" id="ARBA00022723"/>
    </source>
</evidence>
<evidence type="ECO:0000256" key="12">
    <source>
        <dbReference type="PIRNR" id="PIRNR000209"/>
    </source>
</evidence>
<comment type="cofactor">
    <cofactor evidence="12">
        <name>heme</name>
        <dbReference type="ChEBI" id="CHEBI:30413"/>
    </cofactor>
</comment>
<dbReference type="InterPro" id="IPR001128">
    <property type="entry name" value="Cyt_P450"/>
</dbReference>
<keyword evidence="5 12" id="KW-0288">FMN</keyword>
<sequence length="1156" mass="125031">MSTSKPPFDETVADTAAPSLKTIELACPAGHVRVGWFPGASREAVLEAVRLASRLEPGTAFHVETPDGMVVALDDSVPDGARLTLVTADGAAIEAHEAVPGPKPYPIVANLPELHHADGLVGAMADLHARYGDFFAFNAPGGRAYFCADADIVSEMTAAPDVFAKVVEGRGGLGNLAEKSVGSALFTASDDDPLWHRAHRILAPAFGSSALKNYYGRIVEVADDLLAHLDRLGPDESFLATELMTRMTFEAISYAAFNKRYGAIDSPDLPPFVEAMNLVLADAMQEPKRLLPEIFYHEARRQRAAADKTMLDDVNAIIRERRALMDSGAPVPTDLLQVMLTTPDRVTGLKLPDDNIRGQLIVLLIAGHETTSGMLSYALYYLWKNPEALEKLIAEVDQVLGRDFSFVPTYEDCGRLDYTQRVLKEALRLCPPVPMFPRYVTRDTIVGNGRYEVKAGERMFVSLTNLHTNPRFWGPDAHSFRPDRFLPGEESKHHRDAYHPFGMGARSCIGFQFALLEARMVLARFIQRYTARPRDPHYVLRHKQALTVKPDHLEMLLERRPEVKGRFPVRTEALKGAPVAEAVSGSGRPMSVLYGSNMGGCRDIALALVREAGSRGFAARVAELDEQVGQPWLTDGPVVIVTSTYNGAPPDNAAGFARWLDTAPMDACAGLRFAVLGCGNAQWRQTFQKFPRAIAEGLAARGGTPLLERGTADADSDFESAVESWSAGLWQALDGADVGRPQDVDAAETPAIKVEVVNFAGAAAEAAPRRGTALDQAAVRIEVRINRELQAPDALGSTRHIELSLPAGIAYSAGDHLGVFPSNPPALVAAALAHCGLAPETTVLLSAMKPEAEGEGGLPLGVPVRVGELLAEHVDLAGPVTRRELRAWVRAARCPPDQARIAQWLADFPTLAAGRPRMADLLAQVPSVQLDLATLLSLRPTLKPRYYSISSSPLLAPESCSLTVGAHRFRCGDGTEHDGLCSTYLAGRAEGTTLRVVVKDTGSTFHLPEDPLAPLILVGPGTGTAPLRGFIQERHALKAKGVEVGPVLLFFGCRNEGDYLYREELEAYRDEGTLNLLAVAFSRREGTPKTYVQDLLRVHSATVQELVARGASILICGNARTMAPDVRAALTDILGAPALTELETAHRYLQDVWASS</sequence>
<evidence type="ECO:0000256" key="8">
    <source>
        <dbReference type="ARBA" id="ARBA00022857"/>
    </source>
</evidence>
<dbReference type="SUPFAM" id="SSF52218">
    <property type="entry name" value="Flavoproteins"/>
    <property type="match status" value="1"/>
</dbReference>
<comment type="caution">
    <text evidence="15">The sequence shown here is derived from an EMBL/GenBank/DDBJ whole genome shotgun (WGS) entry which is preliminary data.</text>
</comment>
<evidence type="ECO:0000256" key="5">
    <source>
        <dbReference type="ARBA" id="ARBA00022643"/>
    </source>
</evidence>
<dbReference type="PANTHER" id="PTHR19384">
    <property type="entry name" value="NITRIC OXIDE SYNTHASE-RELATED"/>
    <property type="match status" value="1"/>
</dbReference>
<proteinExistence type="inferred from homology"/>
<keyword evidence="3 12" id="KW-0349">Heme</keyword>
<dbReference type="PROSITE" id="PS50902">
    <property type="entry name" value="FLAVODOXIN_LIKE"/>
    <property type="match status" value="1"/>
</dbReference>
<dbReference type="InterPro" id="IPR023173">
    <property type="entry name" value="NADPH_Cyt_P450_Rdtase_alpha"/>
</dbReference>
<dbReference type="InterPro" id="IPR001709">
    <property type="entry name" value="Flavoprot_Pyr_Nucl_cyt_Rdtase"/>
</dbReference>
<evidence type="ECO:0000256" key="4">
    <source>
        <dbReference type="ARBA" id="ARBA00022630"/>
    </source>
</evidence>
<evidence type="ECO:0000256" key="7">
    <source>
        <dbReference type="ARBA" id="ARBA00022827"/>
    </source>
</evidence>
<dbReference type="PROSITE" id="PS51384">
    <property type="entry name" value="FAD_FR"/>
    <property type="match status" value="1"/>
</dbReference>
<dbReference type="InterPro" id="IPR001433">
    <property type="entry name" value="OxRdtase_FAD/NAD-bd"/>
</dbReference>
<keyword evidence="12" id="KW-0249">Electron transport</keyword>
<gene>
    <name evidence="15" type="ORF">J2S75_000219</name>
</gene>
<evidence type="ECO:0000259" key="13">
    <source>
        <dbReference type="PROSITE" id="PS50902"/>
    </source>
</evidence>